<dbReference type="AlphaFoldDB" id="A0A024TTD0"/>
<dbReference type="STRING" id="157072.A0A024TTD0"/>
<evidence type="ECO:0000313" key="3">
    <source>
        <dbReference type="EMBL" id="ETV96577.1"/>
    </source>
</evidence>
<dbReference type="GO" id="GO:0008837">
    <property type="term" value="F:diaminopimelate epimerase activity"/>
    <property type="evidence" value="ECO:0007669"/>
    <property type="project" value="InterPro"/>
</dbReference>
<organism evidence="3">
    <name type="scientific">Aphanomyces invadans</name>
    <dbReference type="NCBI Taxonomy" id="157072"/>
    <lineage>
        <taxon>Eukaryota</taxon>
        <taxon>Sar</taxon>
        <taxon>Stramenopiles</taxon>
        <taxon>Oomycota</taxon>
        <taxon>Saprolegniomycetes</taxon>
        <taxon>Saprolegniales</taxon>
        <taxon>Verrucalvaceae</taxon>
        <taxon>Aphanomyces</taxon>
    </lineage>
</organism>
<dbReference type="EMBL" id="KI913976">
    <property type="protein sequence ID" value="ETV96577.1"/>
    <property type="molecule type" value="Genomic_DNA"/>
</dbReference>
<dbReference type="SUPFAM" id="SSF54506">
    <property type="entry name" value="Diaminopimelate epimerase-like"/>
    <property type="match status" value="2"/>
</dbReference>
<dbReference type="InterPro" id="IPR001653">
    <property type="entry name" value="DAP_epimerase_DapF"/>
</dbReference>
<keyword evidence="2" id="KW-0413">Isomerase</keyword>
<evidence type="ECO:0000256" key="1">
    <source>
        <dbReference type="ARBA" id="ARBA00010219"/>
    </source>
</evidence>
<dbReference type="eggNOG" id="ENOG502QQKJ">
    <property type="taxonomic scope" value="Eukaryota"/>
</dbReference>
<sequence>MVAVRFTKFNGAGNDFILIDNRCLDIKLTPAHAIRLCNRQQGIGADGILVLVPCTSGKADVAWQFWQCDGDTANFCGNGARCFARFVHSLLGHTNPITFETGAGVVSAALAANGDMAIRLPPPTNLTLHEKLQLAGGPHVVHSITIGVPHAVLFVANLAAIDVPRQGSDVRHHPRFGPHGTNVNFVHVVGLNHLWARSFERGVEGETLACGTGVVAAALVAAAVHGFTSPVTVDVQSGAALQIHFDQPSSNDLEFTNVVLIGPAEATFSGTVEL</sequence>
<dbReference type="HAMAP" id="MF_00197">
    <property type="entry name" value="DAP_epimerase"/>
    <property type="match status" value="1"/>
</dbReference>
<reference evidence="3" key="1">
    <citation type="submission" date="2013-12" db="EMBL/GenBank/DDBJ databases">
        <title>The Genome Sequence of Aphanomyces invadans NJM9701.</title>
        <authorList>
            <consortium name="The Broad Institute Genomics Platform"/>
            <person name="Russ C."/>
            <person name="Tyler B."/>
            <person name="van West P."/>
            <person name="Dieguez-Uribeondo J."/>
            <person name="Young S.K."/>
            <person name="Zeng Q."/>
            <person name="Gargeya S."/>
            <person name="Fitzgerald M."/>
            <person name="Abouelleil A."/>
            <person name="Alvarado L."/>
            <person name="Chapman S.B."/>
            <person name="Gainer-Dewar J."/>
            <person name="Goldberg J."/>
            <person name="Griggs A."/>
            <person name="Gujja S."/>
            <person name="Hansen M."/>
            <person name="Howarth C."/>
            <person name="Imamovic A."/>
            <person name="Ireland A."/>
            <person name="Larimer J."/>
            <person name="McCowan C."/>
            <person name="Murphy C."/>
            <person name="Pearson M."/>
            <person name="Poon T.W."/>
            <person name="Priest M."/>
            <person name="Roberts A."/>
            <person name="Saif S."/>
            <person name="Shea T."/>
            <person name="Sykes S."/>
            <person name="Wortman J."/>
            <person name="Nusbaum C."/>
            <person name="Birren B."/>
        </authorList>
    </citation>
    <scope>NUCLEOTIDE SEQUENCE [LARGE SCALE GENOMIC DNA]</scope>
    <source>
        <strain evidence="3">NJM9701</strain>
    </source>
</reference>
<dbReference type="NCBIfam" id="TIGR00652">
    <property type="entry name" value="DapF"/>
    <property type="match status" value="1"/>
</dbReference>
<dbReference type="VEuPathDB" id="FungiDB:H310_10278"/>
<proteinExistence type="inferred from homology"/>
<accession>A0A024TTD0</accession>
<dbReference type="Pfam" id="PF01678">
    <property type="entry name" value="DAP_epimerase"/>
    <property type="match status" value="2"/>
</dbReference>
<dbReference type="GO" id="GO:0005829">
    <property type="term" value="C:cytosol"/>
    <property type="evidence" value="ECO:0007669"/>
    <property type="project" value="TreeGrafter"/>
</dbReference>
<dbReference type="RefSeq" id="XP_008874840.1">
    <property type="nucleotide sequence ID" value="XM_008876618.1"/>
</dbReference>
<dbReference type="Gene3D" id="3.10.310.10">
    <property type="entry name" value="Diaminopimelate Epimerase, Chain A, domain 1"/>
    <property type="match status" value="2"/>
</dbReference>
<dbReference type="GO" id="GO:0009089">
    <property type="term" value="P:lysine biosynthetic process via diaminopimelate"/>
    <property type="evidence" value="ECO:0007669"/>
    <property type="project" value="InterPro"/>
</dbReference>
<dbReference type="PANTHER" id="PTHR31689:SF0">
    <property type="entry name" value="DIAMINOPIMELATE EPIMERASE"/>
    <property type="match status" value="1"/>
</dbReference>
<protein>
    <submittedName>
        <fullName evidence="3">Diaminopimelate epimerase</fullName>
    </submittedName>
</protein>
<name>A0A024TTD0_9STRA</name>
<comment type="similarity">
    <text evidence="1">Belongs to the diaminopimelate epimerase family.</text>
</comment>
<evidence type="ECO:0000256" key="2">
    <source>
        <dbReference type="ARBA" id="ARBA00023235"/>
    </source>
</evidence>
<dbReference type="OrthoDB" id="4768at2759"/>
<gene>
    <name evidence="3" type="ORF">H310_10278</name>
</gene>
<dbReference type="GeneID" id="20087328"/>
<dbReference type="PANTHER" id="PTHR31689">
    <property type="entry name" value="DIAMINOPIMELATE EPIMERASE, CHLOROPLASTIC"/>
    <property type="match status" value="1"/>
</dbReference>